<reference evidence="1 2" key="1">
    <citation type="submission" date="2015-01" db="EMBL/GenBank/DDBJ databases">
        <title>Evolution of Trichinella species and genotypes.</title>
        <authorList>
            <person name="Korhonen P.K."/>
            <person name="Edoardo P."/>
            <person name="Giuseppe L.R."/>
            <person name="Gasser R.B."/>
        </authorList>
    </citation>
    <scope>NUCLEOTIDE SEQUENCE [LARGE SCALE GENOMIC DNA]</scope>
    <source>
        <strain evidence="1">ISS1980</strain>
    </source>
</reference>
<accession>A0A0V1N1G9</accession>
<evidence type="ECO:0000313" key="1">
    <source>
        <dbReference type="EMBL" id="KRZ77844.1"/>
    </source>
</evidence>
<keyword evidence="2" id="KW-1185">Reference proteome</keyword>
<evidence type="ECO:0000313" key="2">
    <source>
        <dbReference type="Proteomes" id="UP000054843"/>
    </source>
</evidence>
<proteinExistence type="predicted"/>
<organism evidence="1 2">
    <name type="scientific">Trichinella papuae</name>
    <dbReference type="NCBI Taxonomy" id="268474"/>
    <lineage>
        <taxon>Eukaryota</taxon>
        <taxon>Metazoa</taxon>
        <taxon>Ecdysozoa</taxon>
        <taxon>Nematoda</taxon>
        <taxon>Enoplea</taxon>
        <taxon>Dorylaimia</taxon>
        <taxon>Trichinellida</taxon>
        <taxon>Trichinellidae</taxon>
        <taxon>Trichinella</taxon>
    </lineage>
</organism>
<dbReference type="AlphaFoldDB" id="A0A0V1N1G9"/>
<sequence>MTRHVSLPPYRTPPSIFKSKCTTVAECNSDVVHDQFCLSSSSSAVSGIEQASSASRTVTSEGSTFSSLVKSELLGRVLFKNCHIRDVENKINN</sequence>
<protein>
    <submittedName>
        <fullName evidence="1">Uncharacterized protein</fullName>
    </submittedName>
</protein>
<dbReference type="OrthoDB" id="10522219at2759"/>
<dbReference type="EMBL" id="JYDO01000016">
    <property type="protein sequence ID" value="KRZ77844.1"/>
    <property type="molecule type" value="Genomic_DNA"/>
</dbReference>
<name>A0A0V1N1G9_9BILA</name>
<dbReference type="Proteomes" id="UP000054843">
    <property type="component" value="Unassembled WGS sequence"/>
</dbReference>
<gene>
    <name evidence="1" type="ORF">T10_9288</name>
</gene>
<comment type="caution">
    <text evidence="1">The sequence shown here is derived from an EMBL/GenBank/DDBJ whole genome shotgun (WGS) entry which is preliminary data.</text>
</comment>